<accession>A0AAV9GRJ3</accession>
<keyword evidence="1" id="KW-0812">Transmembrane</keyword>
<evidence type="ECO:0000256" key="1">
    <source>
        <dbReference type="SAM" id="Phobius"/>
    </source>
</evidence>
<reference evidence="3" key="1">
    <citation type="journal article" date="2023" name="Mol. Phylogenet. Evol.">
        <title>Genome-scale phylogeny and comparative genomics of the fungal order Sordariales.</title>
        <authorList>
            <person name="Hensen N."/>
            <person name="Bonometti L."/>
            <person name="Westerberg I."/>
            <person name="Brannstrom I.O."/>
            <person name="Guillou S."/>
            <person name="Cros-Aarteil S."/>
            <person name="Calhoun S."/>
            <person name="Haridas S."/>
            <person name="Kuo A."/>
            <person name="Mondo S."/>
            <person name="Pangilinan J."/>
            <person name="Riley R."/>
            <person name="LaButti K."/>
            <person name="Andreopoulos B."/>
            <person name="Lipzen A."/>
            <person name="Chen C."/>
            <person name="Yan M."/>
            <person name="Daum C."/>
            <person name="Ng V."/>
            <person name="Clum A."/>
            <person name="Steindorff A."/>
            <person name="Ohm R.A."/>
            <person name="Martin F."/>
            <person name="Silar P."/>
            <person name="Natvig D.O."/>
            <person name="Lalanne C."/>
            <person name="Gautier V."/>
            <person name="Ament-Velasquez S.L."/>
            <person name="Kruys A."/>
            <person name="Hutchinson M.I."/>
            <person name="Powell A.J."/>
            <person name="Barry K."/>
            <person name="Miller A.N."/>
            <person name="Grigoriev I.V."/>
            <person name="Debuchy R."/>
            <person name="Gladieux P."/>
            <person name="Hiltunen Thoren M."/>
            <person name="Johannesson H."/>
        </authorList>
    </citation>
    <scope>NUCLEOTIDE SEQUENCE</scope>
    <source>
        <strain evidence="3">PSN243</strain>
    </source>
</reference>
<keyword evidence="4" id="KW-1185">Reference proteome</keyword>
<evidence type="ECO:0000256" key="2">
    <source>
        <dbReference type="SAM" id="SignalP"/>
    </source>
</evidence>
<dbReference type="Proteomes" id="UP001321760">
    <property type="component" value="Unassembled WGS sequence"/>
</dbReference>
<feature type="transmembrane region" description="Helical" evidence="1">
    <location>
        <begin position="94"/>
        <end position="116"/>
    </location>
</feature>
<evidence type="ECO:0000313" key="4">
    <source>
        <dbReference type="Proteomes" id="UP001321760"/>
    </source>
</evidence>
<dbReference type="AlphaFoldDB" id="A0AAV9GRJ3"/>
<reference evidence="3" key="2">
    <citation type="submission" date="2023-05" db="EMBL/GenBank/DDBJ databases">
        <authorList>
            <consortium name="Lawrence Berkeley National Laboratory"/>
            <person name="Steindorff A."/>
            <person name="Hensen N."/>
            <person name="Bonometti L."/>
            <person name="Westerberg I."/>
            <person name="Brannstrom I.O."/>
            <person name="Guillou S."/>
            <person name="Cros-Aarteil S."/>
            <person name="Calhoun S."/>
            <person name="Haridas S."/>
            <person name="Kuo A."/>
            <person name="Mondo S."/>
            <person name="Pangilinan J."/>
            <person name="Riley R."/>
            <person name="Labutti K."/>
            <person name="Andreopoulos B."/>
            <person name="Lipzen A."/>
            <person name="Chen C."/>
            <person name="Yanf M."/>
            <person name="Daum C."/>
            <person name="Ng V."/>
            <person name="Clum A."/>
            <person name="Ohm R."/>
            <person name="Martin F."/>
            <person name="Silar P."/>
            <person name="Natvig D."/>
            <person name="Lalanne C."/>
            <person name="Gautier V."/>
            <person name="Ament-Velasquez S.L."/>
            <person name="Kruys A."/>
            <person name="Hutchinson M.I."/>
            <person name="Powell A.J."/>
            <person name="Barry K."/>
            <person name="Miller A.N."/>
            <person name="Grigoriev I.V."/>
            <person name="Debuchy R."/>
            <person name="Gladieux P."/>
            <person name="Thoren M.H."/>
            <person name="Johannesson H."/>
        </authorList>
    </citation>
    <scope>NUCLEOTIDE SEQUENCE</scope>
    <source>
        <strain evidence="3">PSN243</strain>
    </source>
</reference>
<organism evidence="3 4">
    <name type="scientific">Podospora aff. communis PSN243</name>
    <dbReference type="NCBI Taxonomy" id="3040156"/>
    <lineage>
        <taxon>Eukaryota</taxon>
        <taxon>Fungi</taxon>
        <taxon>Dikarya</taxon>
        <taxon>Ascomycota</taxon>
        <taxon>Pezizomycotina</taxon>
        <taxon>Sordariomycetes</taxon>
        <taxon>Sordariomycetidae</taxon>
        <taxon>Sordariales</taxon>
        <taxon>Podosporaceae</taxon>
        <taxon>Podospora</taxon>
    </lineage>
</organism>
<name>A0AAV9GRJ3_9PEZI</name>
<gene>
    <name evidence="3" type="ORF">QBC34DRAFT_437361</name>
</gene>
<protein>
    <submittedName>
        <fullName evidence="3">Uncharacterized protein</fullName>
    </submittedName>
</protein>
<dbReference type="EMBL" id="MU865932">
    <property type="protein sequence ID" value="KAK4450567.1"/>
    <property type="molecule type" value="Genomic_DNA"/>
</dbReference>
<feature type="signal peptide" evidence="2">
    <location>
        <begin position="1"/>
        <end position="28"/>
    </location>
</feature>
<evidence type="ECO:0000313" key="3">
    <source>
        <dbReference type="EMBL" id="KAK4450567.1"/>
    </source>
</evidence>
<feature type="chain" id="PRO_5043586419" evidence="2">
    <location>
        <begin position="29"/>
        <end position="243"/>
    </location>
</feature>
<keyword evidence="1" id="KW-1133">Transmembrane helix</keyword>
<proteinExistence type="predicted"/>
<keyword evidence="1" id="KW-0472">Membrane</keyword>
<comment type="caution">
    <text evidence="3">The sequence shown here is derived from an EMBL/GenBank/DDBJ whole genome shotgun (WGS) entry which is preliminary data.</text>
</comment>
<keyword evidence="2" id="KW-0732">Signal</keyword>
<sequence length="243" mass="27778">MKYFLILAAAAAQLLITHIAAIAANTTADQSAFYIWNTYAPDPSNPSAYRALAFFHDYEVNDNNNTITCEQLIHTDELFPLCDPHNNIKDNMKLLVLLFATLHLLISPASAVFWIYTQHTLSADQWGFYRSEPSCSTVSHHDYTYLTKPDVSWNFGVSCDGEGCPFSKRDPHKIDRLEMHTKFEHYTYYKNREGKLVDTQDKVVGTCMPARGKEEHYFDCAMPEHPEEHVLGAKAFLCKTDVW</sequence>